<dbReference type="Gene3D" id="2.40.170.20">
    <property type="entry name" value="TonB-dependent receptor, beta-barrel domain"/>
    <property type="match status" value="1"/>
</dbReference>
<evidence type="ECO:0000256" key="9">
    <source>
        <dbReference type="ARBA" id="ARBA00023237"/>
    </source>
</evidence>
<keyword evidence="4" id="KW-0410">Iron transport</keyword>
<dbReference type="AlphaFoldDB" id="A0A3N4PUI7"/>
<evidence type="ECO:0000256" key="7">
    <source>
        <dbReference type="ARBA" id="ARBA00023077"/>
    </source>
</evidence>
<keyword evidence="3 10" id="KW-1134">Transmembrane beta strand</keyword>
<evidence type="ECO:0000256" key="2">
    <source>
        <dbReference type="ARBA" id="ARBA00022448"/>
    </source>
</evidence>
<feature type="domain" description="Secretin/TonB short N-terminal" evidence="12">
    <location>
        <begin position="64"/>
        <end position="115"/>
    </location>
</feature>
<dbReference type="Pfam" id="PF13715">
    <property type="entry name" value="CarbopepD_reg_2"/>
    <property type="match status" value="1"/>
</dbReference>
<name>A0A3N4PUI7_9BACT</name>
<evidence type="ECO:0000256" key="11">
    <source>
        <dbReference type="RuleBase" id="RU003357"/>
    </source>
</evidence>
<dbReference type="InterPro" id="IPR011662">
    <property type="entry name" value="Secretin/TonB_short_N"/>
</dbReference>
<comment type="caution">
    <text evidence="13">The sequence shown here is derived from an EMBL/GenBank/DDBJ whole genome shotgun (WGS) entry which is preliminary data.</text>
</comment>
<dbReference type="InterPro" id="IPR000531">
    <property type="entry name" value="Beta-barrel_TonB"/>
</dbReference>
<comment type="subcellular location">
    <subcellularLocation>
        <location evidence="1 10">Cell outer membrane</location>
        <topology evidence="1 10">Multi-pass membrane protein</topology>
    </subcellularLocation>
</comment>
<dbReference type="InterPro" id="IPR023997">
    <property type="entry name" value="TonB-dep_OMP_SusC/RagA_CS"/>
</dbReference>
<dbReference type="SUPFAM" id="SSF49464">
    <property type="entry name" value="Carboxypeptidase regulatory domain-like"/>
    <property type="match status" value="1"/>
</dbReference>
<dbReference type="InterPro" id="IPR023996">
    <property type="entry name" value="TonB-dep_OMP_SusC/RagA"/>
</dbReference>
<keyword evidence="8 10" id="KW-0472">Membrane</keyword>
<dbReference type="InterPro" id="IPR012910">
    <property type="entry name" value="Plug_dom"/>
</dbReference>
<gene>
    <name evidence="13" type="ORF">EGT74_02720</name>
</gene>
<dbReference type="InterPro" id="IPR008969">
    <property type="entry name" value="CarboxyPept-like_regulatory"/>
</dbReference>
<dbReference type="SUPFAM" id="SSF56935">
    <property type="entry name" value="Porins"/>
    <property type="match status" value="1"/>
</dbReference>
<dbReference type="Pfam" id="PF07715">
    <property type="entry name" value="Plug"/>
    <property type="match status" value="1"/>
</dbReference>
<proteinExistence type="inferred from homology"/>
<keyword evidence="7 11" id="KW-0798">TonB box</keyword>
<reference evidence="13 14" key="1">
    <citation type="submission" date="2018-11" db="EMBL/GenBank/DDBJ databases">
        <title>Chitinophaga lutea sp.nov., isolate from arsenic contaminated soil.</title>
        <authorList>
            <person name="Zong Y."/>
        </authorList>
    </citation>
    <scope>NUCLEOTIDE SEQUENCE [LARGE SCALE GENOMIC DNA]</scope>
    <source>
        <strain evidence="13 14">ZY74</strain>
    </source>
</reference>
<dbReference type="InterPro" id="IPR036942">
    <property type="entry name" value="Beta-barrel_TonB_sf"/>
</dbReference>
<keyword evidence="5 10" id="KW-0812">Transmembrane</keyword>
<dbReference type="Proteomes" id="UP000278351">
    <property type="component" value="Unassembled WGS sequence"/>
</dbReference>
<organism evidence="13 14">
    <name type="scientific">Chitinophaga lutea</name>
    <dbReference type="NCBI Taxonomy" id="2488634"/>
    <lineage>
        <taxon>Bacteria</taxon>
        <taxon>Pseudomonadati</taxon>
        <taxon>Bacteroidota</taxon>
        <taxon>Chitinophagia</taxon>
        <taxon>Chitinophagales</taxon>
        <taxon>Chitinophagaceae</taxon>
        <taxon>Chitinophaga</taxon>
    </lineage>
</organism>
<evidence type="ECO:0000256" key="8">
    <source>
        <dbReference type="ARBA" id="ARBA00023136"/>
    </source>
</evidence>
<dbReference type="InterPro" id="IPR039426">
    <property type="entry name" value="TonB-dep_rcpt-like"/>
</dbReference>
<evidence type="ECO:0000313" key="13">
    <source>
        <dbReference type="EMBL" id="RPE12483.1"/>
    </source>
</evidence>
<evidence type="ECO:0000256" key="4">
    <source>
        <dbReference type="ARBA" id="ARBA00022496"/>
    </source>
</evidence>
<keyword evidence="4" id="KW-0406">Ion transport</keyword>
<keyword evidence="2 10" id="KW-0813">Transport</keyword>
<dbReference type="PROSITE" id="PS52016">
    <property type="entry name" value="TONB_DEPENDENT_REC_3"/>
    <property type="match status" value="1"/>
</dbReference>
<dbReference type="Gene3D" id="2.60.40.1120">
    <property type="entry name" value="Carboxypeptidase-like, regulatory domain"/>
    <property type="match status" value="1"/>
</dbReference>
<keyword evidence="6" id="KW-0408">Iron</keyword>
<dbReference type="EMBL" id="RPDH01000001">
    <property type="protein sequence ID" value="RPE12483.1"/>
    <property type="molecule type" value="Genomic_DNA"/>
</dbReference>
<evidence type="ECO:0000256" key="1">
    <source>
        <dbReference type="ARBA" id="ARBA00004571"/>
    </source>
</evidence>
<comment type="similarity">
    <text evidence="10 11">Belongs to the TonB-dependent receptor family.</text>
</comment>
<dbReference type="NCBIfam" id="TIGR04056">
    <property type="entry name" value="OMP_RagA_SusC"/>
    <property type="match status" value="1"/>
</dbReference>
<dbReference type="GO" id="GO:0006826">
    <property type="term" value="P:iron ion transport"/>
    <property type="evidence" value="ECO:0007669"/>
    <property type="project" value="UniProtKB-KW"/>
</dbReference>
<evidence type="ECO:0000256" key="3">
    <source>
        <dbReference type="ARBA" id="ARBA00022452"/>
    </source>
</evidence>
<dbReference type="Pfam" id="PF00593">
    <property type="entry name" value="TonB_dep_Rec_b-barrel"/>
    <property type="match status" value="1"/>
</dbReference>
<dbReference type="Pfam" id="PF07660">
    <property type="entry name" value="STN"/>
    <property type="match status" value="1"/>
</dbReference>
<dbReference type="NCBIfam" id="TIGR04057">
    <property type="entry name" value="SusC_RagA_signa"/>
    <property type="match status" value="1"/>
</dbReference>
<keyword evidence="14" id="KW-1185">Reference proteome</keyword>
<dbReference type="Gene3D" id="2.170.130.10">
    <property type="entry name" value="TonB-dependent receptor, plug domain"/>
    <property type="match status" value="1"/>
</dbReference>
<evidence type="ECO:0000313" key="14">
    <source>
        <dbReference type="Proteomes" id="UP000278351"/>
    </source>
</evidence>
<accession>A0A3N4PUI7</accession>
<keyword evidence="9 10" id="KW-0998">Cell outer membrane</keyword>
<dbReference type="GO" id="GO:0009279">
    <property type="term" value="C:cell outer membrane"/>
    <property type="evidence" value="ECO:0007669"/>
    <property type="project" value="UniProtKB-SubCell"/>
</dbReference>
<dbReference type="InterPro" id="IPR037066">
    <property type="entry name" value="Plug_dom_sf"/>
</dbReference>
<evidence type="ECO:0000259" key="12">
    <source>
        <dbReference type="SMART" id="SM00965"/>
    </source>
</evidence>
<dbReference type="RefSeq" id="WP_123844995.1">
    <property type="nucleotide sequence ID" value="NZ_RPDH01000001.1"/>
</dbReference>
<dbReference type="OrthoDB" id="9768177at2"/>
<evidence type="ECO:0000256" key="6">
    <source>
        <dbReference type="ARBA" id="ARBA00023004"/>
    </source>
</evidence>
<dbReference type="FunFam" id="2.170.130.10:FF:000008">
    <property type="entry name" value="SusC/RagA family TonB-linked outer membrane protein"/>
    <property type="match status" value="1"/>
</dbReference>
<protein>
    <submittedName>
        <fullName evidence="13">SusC/RagA family TonB-linked outer membrane protein</fullName>
    </submittedName>
</protein>
<dbReference type="SMART" id="SM00965">
    <property type="entry name" value="STN"/>
    <property type="match status" value="1"/>
</dbReference>
<evidence type="ECO:0000256" key="5">
    <source>
        <dbReference type="ARBA" id="ARBA00022692"/>
    </source>
</evidence>
<sequence length="1134" mass="124172">MAFFATCCARLRRSLRMLCLAAILLQGALPAFALKAPQPLLLTFSLKEQPITALLETIEKVSRFKVVYDHNHADLQKKISLTAKEQPLEDVLKNAFRNTRLRYKIIDNYIVITAEAPAPDLPVQAVTVALPQQDKTVTGTVKGKNGEALPGVSVSVKGTASGTQTDAGGKFRLAIPEGDVVLHFTFMGFLPQDVPVSGAVMNIVLEEDVKALEEVVVVGYGTQRRKELTGAVASVKSADLAKLPTTSVTAGLQGKVPGVYVSQVSGAPGAQASVRIRGIGTTGGNQPLYVVDGFPINTGALNIGGSADRIDGLSIVNPNDIESVEVLKDAAAAAIYGARAANGVILITTKRGKEGVTRVNLALSGGVQQLWKKPEYLNAQEFATLANEIHKNSGITPNPEWAEPEKLGKGTDWIDLIFRNAALQEYNIGVTGGNSKLQSAFSAGYLKQEGTMIGTWYERYTARANMDYKVNERLRFGGTFSFSYSQAKANTNNEFRLGIFNLAKMMYPTLGQDAVIQGKPEYYTTQGDNPLLRAQSMDQRMRDFRTLLSGYGEWEIISGLKWKTSVGADVSNNRNRSWLDKFERGFARNLSATLNETYSQNYTWLIENTLSYARSFSGHQLNVVLGQSAQKNNSSWISATGIDYLNDQLQVINGSKEDLRKAGGTEGQYALASYFGRVNYDYKGKYLLSASLRRDGSSNFGPKNKWGMFPSVSAGWNVVEEPFLQDVRAIDMLKLRASWGQLGNDAIGAYNYMSTFRLGNALDNYVLGTGQDLVVGASMLRPGNPDLKWEASEQVNIGIDAAFFKGNVYVTADYYIKNTRNMLVSPPVSIEAGFQNAPFINAGIVTNRGLELLVGYRNKVGEFSFDVNANIATLKNKVVSLGVGQPITGASLSGYFDLRGTYTEVGKPIGYYRGYETGGIYQTKEEVNKTLQPNATAGDFRFVDQNGDNKLSDIDKIYLGKPWPDLTYGLNVNLGWKGFDLNLFLQGMTGFQIYNISKMTGYAIKYFGGSGLMNGTKGALNRWTPGSNRNDVPRLAYTDVNGNYFNSSSFYVEDGDFMRVRNLQLGYNLPQSLLHRVKPLQSVRVYVAAQNLFTFTRYSGFDPEIGDTSPLASGIDDGVYPQPRTFRAGLNIGF</sequence>
<evidence type="ECO:0000256" key="10">
    <source>
        <dbReference type="PROSITE-ProRule" id="PRU01360"/>
    </source>
</evidence>